<keyword evidence="3" id="KW-0808">Transferase</keyword>
<organism evidence="10 11">
    <name type="scientific">Roseibacillus persicicus</name>
    <dbReference type="NCBI Taxonomy" id="454148"/>
    <lineage>
        <taxon>Bacteria</taxon>
        <taxon>Pseudomonadati</taxon>
        <taxon>Verrucomicrobiota</taxon>
        <taxon>Verrucomicrobiia</taxon>
        <taxon>Verrucomicrobiales</taxon>
        <taxon>Verrucomicrobiaceae</taxon>
        <taxon>Roseibacillus</taxon>
    </lineage>
</organism>
<evidence type="ECO:0000259" key="9">
    <source>
        <dbReference type="PROSITE" id="PS52029"/>
    </source>
</evidence>
<feature type="chain" id="PRO_5037757910" description="L,D-TPase catalytic domain-containing protein" evidence="8">
    <location>
        <begin position="18"/>
        <end position="222"/>
    </location>
</feature>
<reference evidence="10" key="2">
    <citation type="submission" date="2020-09" db="EMBL/GenBank/DDBJ databases">
        <authorList>
            <person name="Sun Q."/>
            <person name="Kim S."/>
        </authorList>
    </citation>
    <scope>NUCLEOTIDE SEQUENCE</scope>
    <source>
        <strain evidence="10">KCTC 12988</strain>
    </source>
</reference>
<dbReference type="Pfam" id="PF03734">
    <property type="entry name" value="YkuD"/>
    <property type="match status" value="1"/>
</dbReference>
<dbReference type="RefSeq" id="WP_189566175.1">
    <property type="nucleotide sequence ID" value="NZ_BMXI01000001.1"/>
</dbReference>
<evidence type="ECO:0000256" key="7">
    <source>
        <dbReference type="PROSITE-ProRule" id="PRU01373"/>
    </source>
</evidence>
<dbReference type="EMBL" id="BMXI01000001">
    <property type="protein sequence ID" value="GHC40027.1"/>
    <property type="molecule type" value="Genomic_DNA"/>
</dbReference>
<comment type="caution">
    <text evidence="10">The sequence shown here is derived from an EMBL/GenBank/DDBJ whole genome shotgun (WGS) entry which is preliminary data.</text>
</comment>
<feature type="active site" description="Proton donor/acceptor" evidence="7">
    <location>
        <position position="183"/>
    </location>
</feature>
<reference evidence="10" key="1">
    <citation type="journal article" date="2014" name="Int. J. Syst. Evol. Microbiol.">
        <title>Complete genome sequence of Corynebacterium casei LMG S-19264T (=DSM 44701T), isolated from a smear-ripened cheese.</title>
        <authorList>
            <consortium name="US DOE Joint Genome Institute (JGI-PGF)"/>
            <person name="Walter F."/>
            <person name="Albersmeier A."/>
            <person name="Kalinowski J."/>
            <person name="Ruckert C."/>
        </authorList>
    </citation>
    <scope>NUCLEOTIDE SEQUENCE</scope>
    <source>
        <strain evidence="10">KCTC 12988</strain>
    </source>
</reference>
<keyword evidence="5 7" id="KW-0573">Peptidoglycan synthesis</keyword>
<dbReference type="PANTHER" id="PTHR30582">
    <property type="entry name" value="L,D-TRANSPEPTIDASE"/>
    <property type="match status" value="1"/>
</dbReference>
<evidence type="ECO:0000256" key="3">
    <source>
        <dbReference type="ARBA" id="ARBA00022679"/>
    </source>
</evidence>
<comment type="similarity">
    <text evidence="2">Belongs to the YkuD family.</text>
</comment>
<protein>
    <recommendedName>
        <fullName evidence="9">L,D-TPase catalytic domain-containing protein</fullName>
    </recommendedName>
</protein>
<dbReference type="GO" id="GO:0071555">
    <property type="term" value="P:cell wall organization"/>
    <property type="evidence" value="ECO:0007669"/>
    <property type="project" value="UniProtKB-UniRule"/>
</dbReference>
<dbReference type="CDD" id="cd16913">
    <property type="entry name" value="YkuD_like"/>
    <property type="match status" value="1"/>
</dbReference>
<dbReference type="GO" id="GO:0071972">
    <property type="term" value="F:peptidoglycan L,D-transpeptidase activity"/>
    <property type="evidence" value="ECO:0007669"/>
    <property type="project" value="TreeGrafter"/>
</dbReference>
<feature type="signal peptide" evidence="8">
    <location>
        <begin position="1"/>
        <end position="17"/>
    </location>
</feature>
<dbReference type="Gene3D" id="2.40.440.10">
    <property type="entry name" value="L,D-transpeptidase catalytic domain-like"/>
    <property type="match status" value="1"/>
</dbReference>
<dbReference type="AlphaFoldDB" id="A0A918TG57"/>
<evidence type="ECO:0000313" key="10">
    <source>
        <dbReference type="EMBL" id="GHC40027.1"/>
    </source>
</evidence>
<dbReference type="GO" id="GO:0005576">
    <property type="term" value="C:extracellular region"/>
    <property type="evidence" value="ECO:0007669"/>
    <property type="project" value="TreeGrafter"/>
</dbReference>
<accession>A0A918TG57</accession>
<dbReference type="PROSITE" id="PS52029">
    <property type="entry name" value="LD_TPASE"/>
    <property type="match status" value="1"/>
</dbReference>
<dbReference type="GO" id="GO:0018104">
    <property type="term" value="P:peptidoglycan-protein cross-linking"/>
    <property type="evidence" value="ECO:0007669"/>
    <property type="project" value="TreeGrafter"/>
</dbReference>
<dbReference type="SUPFAM" id="SSF141523">
    <property type="entry name" value="L,D-transpeptidase catalytic domain-like"/>
    <property type="match status" value="1"/>
</dbReference>
<dbReference type="GO" id="GO:0016740">
    <property type="term" value="F:transferase activity"/>
    <property type="evidence" value="ECO:0007669"/>
    <property type="project" value="UniProtKB-KW"/>
</dbReference>
<proteinExistence type="inferred from homology"/>
<keyword evidence="4 7" id="KW-0133">Cell shape</keyword>
<keyword evidence="11" id="KW-1185">Reference proteome</keyword>
<comment type="pathway">
    <text evidence="1 7">Cell wall biogenesis; peptidoglycan biosynthesis.</text>
</comment>
<keyword evidence="8" id="KW-0732">Signal</keyword>
<evidence type="ECO:0000256" key="5">
    <source>
        <dbReference type="ARBA" id="ARBA00022984"/>
    </source>
</evidence>
<feature type="active site" description="Nucleophile" evidence="7">
    <location>
        <position position="196"/>
    </location>
</feature>
<dbReference type="InterPro" id="IPR038063">
    <property type="entry name" value="Transpep_catalytic_dom"/>
</dbReference>
<evidence type="ECO:0000256" key="8">
    <source>
        <dbReference type="SAM" id="SignalP"/>
    </source>
</evidence>
<dbReference type="GO" id="GO:0008360">
    <property type="term" value="P:regulation of cell shape"/>
    <property type="evidence" value="ECO:0007669"/>
    <property type="project" value="UniProtKB-UniRule"/>
</dbReference>
<name>A0A918TG57_9BACT</name>
<evidence type="ECO:0000256" key="6">
    <source>
        <dbReference type="ARBA" id="ARBA00023316"/>
    </source>
</evidence>
<keyword evidence="6 7" id="KW-0961">Cell wall biogenesis/degradation</keyword>
<dbReference type="PANTHER" id="PTHR30582:SF2">
    <property type="entry name" value="L,D-TRANSPEPTIDASE YCIB-RELATED"/>
    <property type="match status" value="1"/>
</dbReference>
<evidence type="ECO:0000256" key="4">
    <source>
        <dbReference type="ARBA" id="ARBA00022960"/>
    </source>
</evidence>
<dbReference type="InterPro" id="IPR005490">
    <property type="entry name" value="LD_TPept_cat_dom"/>
</dbReference>
<dbReference type="PROSITE" id="PS51257">
    <property type="entry name" value="PROKAR_LIPOPROTEIN"/>
    <property type="match status" value="1"/>
</dbReference>
<dbReference type="Proteomes" id="UP000644507">
    <property type="component" value="Unassembled WGS sequence"/>
</dbReference>
<evidence type="ECO:0000313" key="11">
    <source>
        <dbReference type="Proteomes" id="UP000644507"/>
    </source>
</evidence>
<sequence>MSFSKIALLLALPVVLASCGSKDLISSDQPAAPTLPTVPSEPEFVNPFPEGTYDHFKAEPNYKKTYNVYRNHYLLSSMTPDSASLVINLGTQRAQLLHDGQVAMDYPVATGKSSHPTPPGEYKILEKIKDKRSNTYGRILNASGGVVNSDADARKDKIPAGGKFLGASMPYWMRFTWTGIGHHVGNVPRYPASHGCIRGKRSTMPEVYSKVKVGTPVSIVEY</sequence>
<evidence type="ECO:0000256" key="2">
    <source>
        <dbReference type="ARBA" id="ARBA00005992"/>
    </source>
</evidence>
<gene>
    <name evidence="10" type="ORF">GCM10007100_00390</name>
</gene>
<evidence type="ECO:0000256" key="1">
    <source>
        <dbReference type="ARBA" id="ARBA00004752"/>
    </source>
</evidence>
<feature type="domain" description="L,D-TPase catalytic" evidence="9">
    <location>
        <begin position="83"/>
        <end position="220"/>
    </location>
</feature>
<dbReference type="InterPro" id="IPR050979">
    <property type="entry name" value="LD-transpeptidase"/>
</dbReference>